<feature type="domain" description="DNA polymerase III delta N-terminal" evidence="9">
    <location>
        <begin position="19"/>
        <end position="142"/>
    </location>
</feature>
<sequence>MNYKEAIDQLKANKIQKVYLLYGVEIYLRNRFIKQLKNTVVNSDFEELNFYSMEGKDCTLERLIDTCETLPFMGERKLVLVNDFEVFQSKRKYISDEEEKSLIAYIEKIPDTTCLVFYGSTSVDSRKKIVKEIQKHGQAIEFQKLNAKDFKQWIVGRMKVYDKKIASAEIDYFFENVDYIGKNATQSLLDIDNELKKIISFIGDRDSVTLEDLQNIFSSSFQNDIFKLLDAIEKQQISEAMKRLSTMVHQGEPIMKIAATLGNHVRNLLKVKLLLEEGYSTKIIASKIGIHPFVASKCANQARGFTTQELERLLTQFLKMDVAIKSGKMKDYIAIELFILEICK</sequence>
<organism evidence="11 12">
    <name type="scientific">Anaerovirgula multivorans</name>
    <dbReference type="NCBI Taxonomy" id="312168"/>
    <lineage>
        <taxon>Bacteria</taxon>
        <taxon>Bacillati</taxon>
        <taxon>Bacillota</taxon>
        <taxon>Clostridia</taxon>
        <taxon>Peptostreptococcales</taxon>
        <taxon>Natronincolaceae</taxon>
        <taxon>Anaerovirgula</taxon>
    </lineage>
</organism>
<dbReference type="SUPFAM" id="SSF52540">
    <property type="entry name" value="P-loop containing nucleoside triphosphate hydrolases"/>
    <property type="match status" value="1"/>
</dbReference>
<proteinExistence type="inferred from homology"/>
<keyword evidence="12" id="KW-1185">Reference proteome</keyword>
<gene>
    <name evidence="11" type="ORF">SAMN05446037_104518</name>
</gene>
<dbReference type="EC" id="2.7.7.7" evidence="1"/>
<dbReference type="PANTHER" id="PTHR34388">
    <property type="entry name" value="DNA POLYMERASE III SUBUNIT DELTA"/>
    <property type="match status" value="1"/>
</dbReference>
<keyword evidence="4" id="KW-0548">Nucleotidyltransferase</keyword>
<dbReference type="InterPro" id="IPR008921">
    <property type="entry name" value="DNA_pol3_clamp-load_cplx_C"/>
</dbReference>
<evidence type="ECO:0000259" key="9">
    <source>
        <dbReference type="Pfam" id="PF06144"/>
    </source>
</evidence>
<evidence type="ECO:0000256" key="1">
    <source>
        <dbReference type="ARBA" id="ARBA00012417"/>
    </source>
</evidence>
<protein>
    <recommendedName>
        <fullName evidence="2">DNA polymerase III subunit delta</fullName>
        <ecNumber evidence="1">2.7.7.7</ecNumber>
    </recommendedName>
</protein>
<dbReference type="OrthoDB" id="9775929at2"/>
<evidence type="ECO:0000256" key="6">
    <source>
        <dbReference type="ARBA" id="ARBA00022932"/>
    </source>
</evidence>
<keyword evidence="6" id="KW-0239">DNA-directed DNA polymerase</keyword>
<dbReference type="RefSeq" id="WP_089285302.1">
    <property type="nucleotide sequence ID" value="NZ_FZOJ01000045.1"/>
</dbReference>
<dbReference type="InterPro" id="IPR027417">
    <property type="entry name" value="P-loop_NTPase"/>
</dbReference>
<comment type="catalytic activity">
    <reaction evidence="8">
        <text>DNA(n) + a 2'-deoxyribonucleoside 5'-triphosphate = DNA(n+1) + diphosphate</text>
        <dbReference type="Rhea" id="RHEA:22508"/>
        <dbReference type="Rhea" id="RHEA-COMP:17339"/>
        <dbReference type="Rhea" id="RHEA-COMP:17340"/>
        <dbReference type="ChEBI" id="CHEBI:33019"/>
        <dbReference type="ChEBI" id="CHEBI:61560"/>
        <dbReference type="ChEBI" id="CHEBI:173112"/>
        <dbReference type="EC" id="2.7.7.7"/>
    </reaction>
</comment>
<evidence type="ECO:0000256" key="7">
    <source>
        <dbReference type="ARBA" id="ARBA00034754"/>
    </source>
</evidence>
<dbReference type="Pfam" id="PF06144">
    <property type="entry name" value="DNA_pol3_delta"/>
    <property type="match status" value="1"/>
</dbReference>
<dbReference type="GO" id="GO:0006261">
    <property type="term" value="P:DNA-templated DNA replication"/>
    <property type="evidence" value="ECO:0007669"/>
    <property type="project" value="TreeGrafter"/>
</dbReference>
<evidence type="ECO:0000259" key="10">
    <source>
        <dbReference type="Pfam" id="PF21694"/>
    </source>
</evidence>
<evidence type="ECO:0000256" key="8">
    <source>
        <dbReference type="ARBA" id="ARBA00049244"/>
    </source>
</evidence>
<keyword evidence="5" id="KW-0235">DNA replication</keyword>
<evidence type="ECO:0000313" key="12">
    <source>
        <dbReference type="Proteomes" id="UP000198304"/>
    </source>
</evidence>
<dbReference type="InterPro" id="IPR005790">
    <property type="entry name" value="DNA_polIII_delta"/>
</dbReference>
<keyword evidence="3" id="KW-0808">Transferase</keyword>
<reference evidence="12" key="1">
    <citation type="submission" date="2017-06" db="EMBL/GenBank/DDBJ databases">
        <authorList>
            <person name="Varghese N."/>
            <person name="Submissions S."/>
        </authorList>
    </citation>
    <scope>NUCLEOTIDE SEQUENCE [LARGE SCALE GENOMIC DNA]</scope>
    <source>
        <strain evidence="12">SCA</strain>
    </source>
</reference>
<dbReference type="Proteomes" id="UP000198304">
    <property type="component" value="Unassembled WGS sequence"/>
</dbReference>
<dbReference type="Pfam" id="PF21694">
    <property type="entry name" value="DNA_pol3_delta_C"/>
    <property type="match status" value="1"/>
</dbReference>
<evidence type="ECO:0000256" key="4">
    <source>
        <dbReference type="ARBA" id="ARBA00022695"/>
    </source>
</evidence>
<dbReference type="InterPro" id="IPR010372">
    <property type="entry name" value="DNA_pol3_delta_N"/>
</dbReference>
<dbReference type="GO" id="GO:0003677">
    <property type="term" value="F:DNA binding"/>
    <property type="evidence" value="ECO:0007669"/>
    <property type="project" value="InterPro"/>
</dbReference>
<evidence type="ECO:0000313" key="11">
    <source>
        <dbReference type="EMBL" id="SNT15235.1"/>
    </source>
</evidence>
<accession>A0A239KAZ9</accession>
<dbReference type="GO" id="GO:0003887">
    <property type="term" value="F:DNA-directed DNA polymerase activity"/>
    <property type="evidence" value="ECO:0007669"/>
    <property type="project" value="UniProtKB-KW"/>
</dbReference>
<dbReference type="GO" id="GO:0009360">
    <property type="term" value="C:DNA polymerase III complex"/>
    <property type="evidence" value="ECO:0007669"/>
    <property type="project" value="InterPro"/>
</dbReference>
<dbReference type="InterPro" id="IPR048466">
    <property type="entry name" value="DNA_pol3_delta-like_C"/>
</dbReference>
<name>A0A239KAZ9_9FIRM</name>
<dbReference type="SUPFAM" id="SSF48019">
    <property type="entry name" value="post-AAA+ oligomerization domain-like"/>
    <property type="match status" value="1"/>
</dbReference>
<dbReference type="Gene3D" id="1.10.8.60">
    <property type="match status" value="1"/>
</dbReference>
<dbReference type="PANTHER" id="PTHR34388:SF1">
    <property type="entry name" value="DNA POLYMERASE III SUBUNIT DELTA"/>
    <property type="match status" value="1"/>
</dbReference>
<evidence type="ECO:0000256" key="2">
    <source>
        <dbReference type="ARBA" id="ARBA00017703"/>
    </source>
</evidence>
<dbReference type="Gene3D" id="1.20.272.10">
    <property type="match status" value="1"/>
</dbReference>
<dbReference type="EMBL" id="FZOJ01000045">
    <property type="protein sequence ID" value="SNT15235.1"/>
    <property type="molecule type" value="Genomic_DNA"/>
</dbReference>
<dbReference type="Gene3D" id="3.40.50.300">
    <property type="entry name" value="P-loop containing nucleotide triphosphate hydrolases"/>
    <property type="match status" value="1"/>
</dbReference>
<dbReference type="NCBIfam" id="TIGR01128">
    <property type="entry name" value="holA"/>
    <property type="match status" value="1"/>
</dbReference>
<dbReference type="AlphaFoldDB" id="A0A239KAZ9"/>
<evidence type="ECO:0000256" key="3">
    <source>
        <dbReference type="ARBA" id="ARBA00022679"/>
    </source>
</evidence>
<feature type="domain" description="DNA polymerase III delta subunit-like C-terminal" evidence="10">
    <location>
        <begin position="222"/>
        <end position="341"/>
    </location>
</feature>
<evidence type="ECO:0000256" key="5">
    <source>
        <dbReference type="ARBA" id="ARBA00022705"/>
    </source>
</evidence>
<comment type="similarity">
    <text evidence="7">Belongs to the DNA polymerase HolA subunit family.</text>
</comment>